<sequence>MILCRGGLPWGNVRFMRDSADSIASGISILEHLDIEHCGYRSGQHAPAVQAIHYVPKINHLRVVNCSSGGLKVLYPEKEFKVAKSSFINTGGNGTEIVGAKSSVTFENIISVNNENGVTFTDTDAKNLEGLFDGQICLCAKTAVVNLTRDEVFFFFKVRNIDAANPTINCKKVILTDPGYTLSFKLLVQQRNQYLRVIDPAGRASIQTNYREERQRLEDQLILPWNRATIILSGYYDGEVLLHVRRVRADGRYMLHGGRYYNRRAYAAFMSPPVTKENNTCFFVFYYKTGRSGHAELSVLLEEIHKNTTTNGTYSTLLWTTNRTVTNWKRQIISLPPMSQKYTIVFLGYYKSFSYWQHSYVAVDDVQKRCSFFTARRFVRYRVTDSTVSGNRGHGISFKSTETKSSVFQIERSKITKNGLWATAGKTSLEGIHLNATNQVFTTTNSYIAENKNGGIYAELQKQDIPIALSHTNHIHGNTIEHNRGKALFLQGKSGQPSNVKLTNNYVSFNLGKSLQAKATTQTVCKLSNLFVLLQANFFYNNSGQYIVEFDGSQSSLRFINNTLLRNRGLGDNYGVTFLCNGAAEMHGNVLQNPNNRNQISTTLQRIPLTVNATLNW</sequence>
<dbReference type="EMBL" id="JARQWQ010000118">
    <property type="protein sequence ID" value="KAK2549933.1"/>
    <property type="molecule type" value="Genomic_DNA"/>
</dbReference>
<dbReference type="SMART" id="SM00710">
    <property type="entry name" value="PbH1"/>
    <property type="match status" value="6"/>
</dbReference>
<organism evidence="5 6">
    <name type="scientific">Acropora cervicornis</name>
    <name type="common">Staghorn coral</name>
    <dbReference type="NCBI Taxonomy" id="6130"/>
    <lineage>
        <taxon>Eukaryota</taxon>
        <taxon>Metazoa</taxon>
        <taxon>Cnidaria</taxon>
        <taxon>Anthozoa</taxon>
        <taxon>Hexacorallia</taxon>
        <taxon>Scleractinia</taxon>
        <taxon>Astrocoeniina</taxon>
        <taxon>Acroporidae</taxon>
        <taxon>Acropora</taxon>
    </lineage>
</organism>
<dbReference type="AlphaFoldDB" id="A0AAD9UU19"/>
<evidence type="ECO:0000313" key="6">
    <source>
        <dbReference type="Proteomes" id="UP001249851"/>
    </source>
</evidence>
<dbReference type="SUPFAM" id="SSF49899">
    <property type="entry name" value="Concanavalin A-like lectins/glucanases"/>
    <property type="match status" value="1"/>
</dbReference>
<keyword evidence="3" id="KW-0325">Glycoprotein</keyword>
<comment type="caution">
    <text evidence="5">The sequence shown here is derived from an EMBL/GenBank/DDBJ whole genome shotgun (WGS) entry which is preliminary data.</text>
</comment>
<evidence type="ECO:0000313" key="5">
    <source>
        <dbReference type="EMBL" id="KAK2549933.1"/>
    </source>
</evidence>
<dbReference type="InterPro" id="IPR039448">
    <property type="entry name" value="Beta_helix"/>
</dbReference>
<dbReference type="InterPro" id="IPR013320">
    <property type="entry name" value="ConA-like_dom_sf"/>
</dbReference>
<dbReference type="InterPro" id="IPR006626">
    <property type="entry name" value="PbH1"/>
</dbReference>
<dbReference type="InterPro" id="IPR011050">
    <property type="entry name" value="Pectin_lyase_fold/virulence"/>
</dbReference>
<proteinExistence type="predicted"/>
<protein>
    <recommendedName>
        <fullName evidence="4">MAM domain-containing protein</fullName>
    </recommendedName>
</protein>
<evidence type="ECO:0000256" key="1">
    <source>
        <dbReference type="ARBA" id="ARBA00022729"/>
    </source>
</evidence>
<dbReference type="Pfam" id="PF00629">
    <property type="entry name" value="MAM"/>
    <property type="match status" value="1"/>
</dbReference>
<keyword evidence="6" id="KW-1185">Reference proteome</keyword>
<reference evidence="5" key="2">
    <citation type="journal article" date="2023" name="Science">
        <title>Genomic signatures of disease resistance in endangered staghorn corals.</title>
        <authorList>
            <person name="Vollmer S.V."/>
            <person name="Selwyn J.D."/>
            <person name="Despard B.A."/>
            <person name="Roesel C.L."/>
        </authorList>
    </citation>
    <scope>NUCLEOTIDE SEQUENCE</scope>
    <source>
        <strain evidence="5">K2</strain>
    </source>
</reference>
<evidence type="ECO:0000259" key="4">
    <source>
        <dbReference type="PROSITE" id="PS50060"/>
    </source>
</evidence>
<keyword evidence="2" id="KW-0677">Repeat</keyword>
<name>A0AAD9UU19_ACRCE</name>
<dbReference type="InterPro" id="IPR000998">
    <property type="entry name" value="MAM_dom"/>
</dbReference>
<dbReference type="PROSITE" id="PS50060">
    <property type="entry name" value="MAM_2"/>
    <property type="match status" value="1"/>
</dbReference>
<dbReference type="GO" id="GO:0045217">
    <property type="term" value="P:cell-cell junction maintenance"/>
    <property type="evidence" value="ECO:0007669"/>
    <property type="project" value="TreeGrafter"/>
</dbReference>
<dbReference type="SUPFAM" id="SSF51126">
    <property type="entry name" value="Pectin lyase-like"/>
    <property type="match status" value="1"/>
</dbReference>
<dbReference type="InterPro" id="IPR053243">
    <property type="entry name" value="SJ_maturation_regulator"/>
</dbReference>
<dbReference type="PANTHER" id="PTHR47653">
    <property type="entry name" value="PROTEIN BARK BEETLE"/>
    <property type="match status" value="1"/>
</dbReference>
<dbReference type="GO" id="GO:0016020">
    <property type="term" value="C:membrane"/>
    <property type="evidence" value="ECO:0007669"/>
    <property type="project" value="InterPro"/>
</dbReference>
<dbReference type="PANTHER" id="PTHR47653:SF1">
    <property type="entry name" value="DELETED IN MALIGNANT BRAIN TUMORS 1 PROTEIN"/>
    <property type="match status" value="1"/>
</dbReference>
<keyword evidence="1" id="KW-0732">Signal</keyword>
<gene>
    <name evidence="5" type="ORF">P5673_029538</name>
</gene>
<accession>A0AAD9UU19</accession>
<evidence type="ECO:0000256" key="2">
    <source>
        <dbReference type="ARBA" id="ARBA00022737"/>
    </source>
</evidence>
<evidence type="ECO:0000256" key="3">
    <source>
        <dbReference type="ARBA" id="ARBA00023180"/>
    </source>
</evidence>
<feature type="domain" description="MAM" evidence="4">
    <location>
        <begin position="225"/>
        <end position="367"/>
    </location>
</feature>
<reference evidence="5" key="1">
    <citation type="journal article" date="2023" name="G3 (Bethesda)">
        <title>Whole genome assembly and annotation of the endangered Caribbean coral Acropora cervicornis.</title>
        <authorList>
            <person name="Selwyn J.D."/>
            <person name="Vollmer S.V."/>
        </authorList>
    </citation>
    <scope>NUCLEOTIDE SEQUENCE</scope>
    <source>
        <strain evidence="5">K2</strain>
    </source>
</reference>
<dbReference type="Gene3D" id="2.60.120.200">
    <property type="match status" value="1"/>
</dbReference>
<dbReference type="Pfam" id="PF13229">
    <property type="entry name" value="Beta_helix"/>
    <property type="match status" value="1"/>
</dbReference>
<dbReference type="Proteomes" id="UP001249851">
    <property type="component" value="Unassembled WGS sequence"/>
</dbReference>